<feature type="compositionally biased region" description="Low complexity" evidence="1">
    <location>
        <begin position="12"/>
        <end position="29"/>
    </location>
</feature>
<dbReference type="OrthoDB" id="10461824at2759"/>
<protein>
    <submittedName>
        <fullName evidence="2">Uncharacterized protein</fullName>
    </submittedName>
</protein>
<keyword evidence="3" id="KW-1185">Reference proteome</keyword>
<name>A0A164KB63_9CRUS</name>
<evidence type="ECO:0000256" key="1">
    <source>
        <dbReference type="SAM" id="MobiDB-lite"/>
    </source>
</evidence>
<comment type="caution">
    <text evidence="2">The sequence shown here is derived from an EMBL/GenBank/DDBJ whole genome shotgun (WGS) entry which is preliminary data.</text>
</comment>
<evidence type="ECO:0000313" key="3">
    <source>
        <dbReference type="Proteomes" id="UP000076858"/>
    </source>
</evidence>
<evidence type="ECO:0000313" key="2">
    <source>
        <dbReference type="EMBL" id="KZS03112.1"/>
    </source>
</evidence>
<accession>A0A164KB63</accession>
<dbReference type="AlphaFoldDB" id="A0A164KB63"/>
<sequence length="182" mass="20563">MEPTSRIRKLTKTATKTSSQSSTTTQHITTPKDRVNSKMKSINKASSEKKPEITTTIKKTFTMEDQPLALTQELMPDESVKDEILESGLPKNIEEFNDKIKFEITKMHKQYKIGIETKHENKLAKEIRDVYCQLSTIKNAQAVIMAQTNGILPATELGQQICTRLQGLGQAITLQQCEPQRN</sequence>
<dbReference type="EMBL" id="LRGB01003341">
    <property type="protein sequence ID" value="KZS03112.1"/>
    <property type="molecule type" value="Genomic_DNA"/>
</dbReference>
<feature type="compositionally biased region" description="Basic residues" evidence="1">
    <location>
        <begin position="1"/>
        <end position="11"/>
    </location>
</feature>
<reference evidence="2 3" key="1">
    <citation type="submission" date="2016-03" db="EMBL/GenBank/DDBJ databases">
        <title>EvidentialGene: Evidence-directed Construction of Genes on Genomes.</title>
        <authorList>
            <person name="Gilbert D.G."/>
            <person name="Choi J.-H."/>
            <person name="Mockaitis K."/>
            <person name="Colbourne J."/>
            <person name="Pfrender M."/>
        </authorList>
    </citation>
    <scope>NUCLEOTIDE SEQUENCE [LARGE SCALE GENOMIC DNA]</scope>
    <source>
        <strain evidence="2 3">Xinb3</strain>
        <tissue evidence="2">Complete organism</tissue>
    </source>
</reference>
<dbReference type="Proteomes" id="UP000076858">
    <property type="component" value="Unassembled WGS sequence"/>
</dbReference>
<proteinExistence type="predicted"/>
<feature type="region of interest" description="Disordered" evidence="1">
    <location>
        <begin position="1"/>
        <end position="51"/>
    </location>
</feature>
<gene>
    <name evidence="2" type="ORF">APZ42_034237</name>
</gene>
<organism evidence="2 3">
    <name type="scientific">Daphnia magna</name>
    <dbReference type="NCBI Taxonomy" id="35525"/>
    <lineage>
        <taxon>Eukaryota</taxon>
        <taxon>Metazoa</taxon>
        <taxon>Ecdysozoa</taxon>
        <taxon>Arthropoda</taxon>
        <taxon>Crustacea</taxon>
        <taxon>Branchiopoda</taxon>
        <taxon>Diplostraca</taxon>
        <taxon>Cladocera</taxon>
        <taxon>Anomopoda</taxon>
        <taxon>Daphniidae</taxon>
        <taxon>Daphnia</taxon>
    </lineage>
</organism>